<protein>
    <submittedName>
        <fullName evidence="1">Uncharacterized protein</fullName>
    </submittedName>
</protein>
<name>A0A8T0FJ36_ARGBR</name>
<comment type="caution">
    <text evidence="1">The sequence shown here is derived from an EMBL/GenBank/DDBJ whole genome shotgun (WGS) entry which is preliminary data.</text>
</comment>
<reference evidence="1" key="1">
    <citation type="journal article" date="2020" name="bioRxiv">
        <title>Chromosome-level reference genome of the European wasp spider Argiope bruennichi: a resource for studies on range expansion and evolutionary adaptation.</title>
        <authorList>
            <person name="Sheffer M.M."/>
            <person name="Hoppe A."/>
            <person name="Krehenwinkel H."/>
            <person name="Uhl G."/>
            <person name="Kuss A.W."/>
            <person name="Jensen L."/>
            <person name="Jensen C."/>
            <person name="Gillespie R.G."/>
            <person name="Hoff K.J."/>
            <person name="Prost S."/>
        </authorList>
    </citation>
    <scope>NUCLEOTIDE SEQUENCE</scope>
</reference>
<accession>A0A8T0FJ36</accession>
<reference evidence="1" key="2">
    <citation type="submission" date="2020-06" db="EMBL/GenBank/DDBJ databases">
        <authorList>
            <person name="Sheffer M."/>
        </authorList>
    </citation>
    <scope>NUCLEOTIDE SEQUENCE</scope>
</reference>
<gene>
    <name evidence="1" type="ORF">HNY73_007480</name>
</gene>
<organism evidence="1 2">
    <name type="scientific">Argiope bruennichi</name>
    <name type="common">Wasp spider</name>
    <name type="synonym">Aranea bruennichi</name>
    <dbReference type="NCBI Taxonomy" id="94029"/>
    <lineage>
        <taxon>Eukaryota</taxon>
        <taxon>Metazoa</taxon>
        <taxon>Ecdysozoa</taxon>
        <taxon>Arthropoda</taxon>
        <taxon>Chelicerata</taxon>
        <taxon>Arachnida</taxon>
        <taxon>Araneae</taxon>
        <taxon>Araneomorphae</taxon>
        <taxon>Entelegynae</taxon>
        <taxon>Araneoidea</taxon>
        <taxon>Araneidae</taxon>
        <taxon>Argiope</taxon>
    </lineage>
</organism>
<sequence length="221" mass="24946">MRSIPQGPFDRRPRSFDEELRDQNVCAARRINIRRGDRLVPTQHVVLTFQKPVLPKSIKGGYINCKIRQYIPNPLRYFKCQRYGYLQTSKSAESGHEMNACTSDILKCANCSGSHAAFSKSCPKWIVEKEIISINIKKNITFPEARKKVNDRTPKVGVSYSSTVKSIQNTSSSQTAANITHCHCLITNPVLPTNMSSTCVQLQKTSIPLKICLLKSQHHEL</sequence>
<dbReference type="Proteomes" id="UP000807504">
    <property type="component" value="Unassembled WGS sequence"/>
</dbReference>
<keyword evidence="2" id="KW-1185">Reference proteome</keyword>
<proteinExistence type="predicted"/>
<dbReference type="EMBL" id="JABXBU010000012">
    <property type="protein sequence ID" value="KAF8789549.1"/>
    <property type="molecule type" value="Genomic_DNA"/>
</dbReference>
<evidence type="ECO:0000313" key="2">
    <source>
        <dbReference type="Proteomes" id="UP000807504"/>
    </source>
</evidence>
<dbReference type="AlphaFoldDB" id="A0A8T0FJ36"/>
<evidence type="ECO:0000313" key="1">
    <source>
        <dbReference type="EMBL" id="KAF8789549.1"/>
    </source>
</evidence>